<evidence type="ECO:0000313" key="5">
    <source>
        <dbReference type="EMBL" id="JAP65853.1"/>
    </source>
</evidence>
<feature type="repeat" description="WD" evidence="3">
    <location>
        <begin position="116"/>
        <end position="157"/>
    </location>
</feature>
<dbReference type="AlphaFoldDB" id="A0A131XFB2"/>
<dbReference type="PROSITE" id="PS00678">
    <property type="entry name" value="WD_REPEATS_1"/>
    <property type="match status" value="1"/>
</dbReference>
<dbReference type="SUPFAM" id="SSF50978">
    <property type="entry name" value="WD40 repeat-like"/>
    <property type="match status" value="1"/>
</dbReference>
<proteinExistence type="evidence at transcript level"/>
<dbReference type="Pfam" id="PF00400">
    <property type="entry name" value="WD40"/>
    <property type="match status" value="3"/>
</dbReference>
<evidence type="ECO:0000256" key="1">
    <source>
        <dbReference type="ARBA" id="ARBA00022574"/>
    </source>
</evidence>
<dbReference type="InterPro" id="IPR036322">
    <property type="entry name" value="WD40_repeat_dom_sf"/>
</dbReference>
<dbReference type="InterPro" id="IPR045227">
    <property type="entry name" value="WDR18/Ipi3/RID3"/>
</dbReference>
<dbReference type="InterPro" id="IPR015943">
    <property type="entry name" value="WD40/YVTN_repeat-like_dom_sf"/>
</dbReference>
<name>A0A131XFB2_9ACAR</name>
<reference evidence="5" key="1">
    <citation type="journal article" date="2017" name="Ticks Tick Borne Dis.">
        <title>An insight into the sialome of Hyalomma excavatum.</title>
        <authorList>
            <person name="Ribeiro J.M."/>
            <person name="Slovak M."/>
            <person name="Francischetti I.M."/>
        </authorList>
    </citation>
    <scope>NUCLEOTIDE SEQUENCE</scope>
    <source>
        <strain evidence="5">Samish</strain>
        <tissue evidence="5">Salivary glands</tissue>
    </source>
</reference>
<dbReference type="PROSITE" id="PS50294">
    <property type="entry name" value="WD_REPEATS_REGION"/>
    <property type="match status" value="2"/>
</dbReference>
<dbReference type="PRINTS" id="PR00320">
    <property type="entry name" value="GPROTEINBRPT"/>
</dbReference>
<dbReference type="InterPro" id="IPR020472">
    <property type="entry name" value="WD40_PAC1"/>
</dbReference>
<dbReference type="GO" id="GO:0006261">
    <property type="term" value="P:DNA-templated DNA replication"/>
    <property type="evidence" value="ECO:0007669"/>
    <property type="project" value="TreeGrafter"/>
</dbReference>
<evidence type="ECO:0000256" key="2">
    <source>
        <dbReference type="ARBA" id="ARBA00022737"/>
    </source>
</evidence>
<feature type="compositionally biased region" description="Acidic residues" evidence="4">
    <location>
        <begin position="392"/>
        <end position="405"/>
    </location>
</feature>
<dbReference type="SMART" id="SM00320">
    <property type="entry name" value="WD40"/>
    <property type="match status" value="5"/>
</dbReference>
<keyword evidence="2" id="KW-0677">Repeat</keyword>
<protein>
    <submittedName>
        <fullName evidence="5">Putative pre-rrna-processing protein ipi3</fullName>
    </submittedName>
</protein>
<feature type="region of interest" description="Disordered" evidence="4">
    <location>
        <begin position="381"/>
        <end position="406"/>
    </location>
</feature>
<keyword evidence="1 3" id="KW-0853">WD repeat</keyword>
<dbReference type="GO" id="GO:0006364">
    <property type="term" value="P:rRNA processing"/>
    <property type="evidence" value="ECO:0007669"/>
    <property type="project" value="TreeGrafter"/>
</dbReference>
<feature type="repeat" description="WD" evidence="3">
    <location>
        <begin position="256"/>
        <end position="297"/>
    </location>
</feature>
<dbReference type="PANTHER" id="PTHR18763">
    <property type="entry name" value="WD-REPEAT PROTEIN 18"/>
    <property type="match status" value="1"/>
</dbReference>
<sequence>MASFECIFTSDGAGQLWNTCAWDIVSASVLAQYKGGTSSPHTLCLLGSDYVISAQHDKPLLRVWSLHRRDQFQRQIVCPGRVSALAASPDGLHCVAGIEEKIYLWQVSSGDLLAVVSRHFQVITCLRFTDSGGRFISASRDGQVLVWDLAEVACTSTRGPAEPIHVWSQHSYDVTDLHIGALGGALCYTCSADQTCRVFDIAGGDMLATVVLDAPLTAVVTDPAEDRMFAGSSTGKIFEVALYKWNTGNKRPEATFLGHEGKVTCLATSMDGQLLVSGSEDSTARVWDVTSKQCIHVLHHKGAVTNILVVPTPATLTSMRSVQPTLPLGVFKRTTQAAKDLNGVPVHPESGLVSMGREEEARRNALPRLDLAEVLLSMSSSSAVGGGKTGGDDDEDEGSTFEGEEDLSKQVAMLKEVNKQLYSYAWNCVLKQQQVASSDVSSL</sequence>
<evidence type="ECO:0000256" key="3">
    <source>
        <dbReference type="PROSITE-ProRule" id="PRU00221"/>
    </source>
</evidence>
<organism evidence="5">
    <name type="scientific">Hyalomma excavatum</name>
    <dbReference type="NCBI Taxonomy" id="257692"/>
    <lineage>
        <taxon>Eukaryota</taxon>
        <taxon>Metazoa</taxon>
        <taxon>Ecdysozoa</taxon>
        <taxon>Arthropoda</taxon>
        <taxon>Chelicerata</taxon>
        <taxon>Arachnida</taxon>
        <taxon>Acari</taxon>
        <taxon>Parasitiformes</taxon>
        <taxon>Ixodida</taxon>
        <taxon>Ixodoidea</taxon>
        <taxon>Ixodidae</taxon>
        <taxon>Hyalomminae</taxon>
        <taxon>Hyalomma</taxon>
    </lineage>
</organism>
<dbReference type="InterPro" id="IPR001680">
    <property type="entry name" value="WD40_rpt"/>
</dbReference>
<evidence type="ECO:0000256" key="4">
    <source>
        <dbReference type="SAM" id="MobiDB-lite"/>
    </source>
</evidence>
<dbReference type="GO" id="GO:0120330">
    <property type="term" value="C:rixosome complex"/>
    <property type="evidence" value="ECO:0007669"/>
    <property type="project" value="TreeGrafter"/>
</dbReference>
<dbReference type="EMBL" id="GEFH01002728">
    <property type="protein sequence ID" value="JAP65853.1"/>
    <property type="molecule type" value="mRNA"/>
</dbReference>
<dbReference type="PANTHER" id="PTHR18763:SF0">
    <property type="entry name" value="WD REPEAT-CONTAINING PROTEIN 18"/>
    <property type="match status" value="1"/>
</dbReference>
<accession>A0A131XFB2</accession>
<dbReference type="PROSITE" id="PS50082">
    <property type="entry name" value="WD_REPEATS_2"/>
    <property type="match status" value="2"/>
</dbReference>
<dbReference type="InterPro" id="IPR019775">
    <property type="entry name" value="WD40_repeat_CS"/>
</dbReference>
<dbReference type="GO" id="GO:0005656">
    <property type="term" value="C:nuclear pre-replicative complex"/>
    <property type="evidence" value="ECO:0007669"/>
    <property type="project" value="TreeGrafter"/>
</dbReference>
<dbReference type="Gene3D" id="2.130.10.10">
    <property type="entry name" value="YVTN repeat-like/Quinoprotein amine dehydrogenase"/>
    <property type="match status" value="2"/>
</dbReference>